<comment type="function">
    <text evidence="6">E3 ubiquitin-protein ligase that mediates ubiquitination and subsequent proteasomal degradation of target proteins. E3 ubiquitin ligases accept ubiquitin from an E2 ubiquitin-conjugating enzyme in the form of a thioester and then directly transfers the ubiquitin to targeted substrates.</text>
</comment>
<keyword evidence="10" id="KW-1185">Reference proteome</keyword>
<evidence type="ECO:0000259" key="8">
    <source>
        <dbReference type="PROSITE" id="PS51081"/>
    </source>
</evidence>
<evidence type="ECO:0000256" key="3">
    <source>
        <dbReference type="ARBA" id="ARBA00022771"/>
    </source>
</evidence>
<comment type="domain">
    <text evidence="6">The RING-type zinc finger domain is essential for ubiquitin ligase activity.</text>
</comment>
<dbReference type="UniPathway" id="UPA00143"/>
<feature type="region of interest" description="Disordered" evidence="7">
    <location>
        <begin position="234"/>
        <end position="264"/>
    </location>
</feature>
<dbReference type="PROSITE" id="PS51081">
    <property type="entry name" value="ZF_SIAH"/>
    <property type="match status" value="1"/>
</dbReference>
<comment type="similarity">
    <text evidence="1 6">Belongs to the SINA (Seven in absentia) family.</text>
</comment>
<dbReference type="InterPro" id="IPR018121">
    <property type="entry name" value="7-in-absentia-prot_TRAF-dom"/>
</dbReference>
<keyword evidence="2 6" id="KW-0479">Metal-binding</keyword>
<dbReference type="Ensembl" id="ENSEBUT00000001778.1">
    <property type="protein sequence ID" value="ENSEBUP00000001450.1"/>
    <property type="gene ID" value="ENSEBUG00000001264.1"/>
</dbReference>
<dbReference type="GO" id="GO:0043161">
    <property type="term" value="P:proteasome-mediated ubiquitin-dependent protein catabolic process"/>
    <property type="evidence" value="ECO:0007669"/>
    <property type="project" value="TreeGrafter"/>
</dbReference>
<dbReference type="InterPro" id="IPR013010">
    <property type="entry name" value="Znf_SIAH"/>
</dbReference>
<dbReference type="Pfam" id="PF03145">
    <property type="entry name" value="Sina_TRAF"/>
    <property type="match status" value="1"/>
</dbReference>
<evidence type="ECO:0000256" key="5">
    <source>
        <dbReference type="PROSITE-ProRule" id="PRU00455"/>
    </source>
</evidence>
<evidence type="ECO:0000256" key="6">
    <source>
        <dbReference type="RuleBase" id="RU201113"/>
    </source>
</evidence>
<keyword evidence="6" id="KW-0833">Ubl conjugation pathway</keyword>
<dbReference type="EC" id="2.3.2.27" evidence="6"/>
<evidence type="ECO:0000256" key="4">
    <source>
        <dbReference type="ARBA" id="ARBA00022833"/>
    </source>
</evidence>
<proteinExistence type="inferred from homology"/>
<reference evidence="9" key="1">
    <citation type="submission" date="2025-08" db="UniProtKB">
        <authorList>
            <consortium name="Ensembl"/>
        </authorList>
    </citation>
    <scope>IDENTIFICATION</scope>
</reference>
<dbReference type="SUPFAM" id="SSF49599">
    <property type="entry name" value="TRAF domain-like"/>
    <property type="match status" value="2"/>
</dbReference>
<evidence type="ECO:0000256" key="1">
    <source>
        <dbReference type="ARBA" id="ARBA00009119"/>
    </source>
</evidence>
<reference evidence="9" key="2">
    <citation type="submission" date="2025-09" db="UniProtKB">
        <authorList>
            <consortium name="Ensembl"/>
        </authorList>
    </citation>
    <scope>IDENTIFICATION</scope>
</reference>
<dbReference type="Gene3D" id="2.60.210.10">
    <property type="entry name" value="Apoptosis, Tumor Necrosis Factor Receptor Associated Protein 2, Chain A"/>
    <property type="match status" value="2"/>
</dbReference>
<evidence type="ECO:0000313" key="9">
    <source>
        <dbReference type="Ensembl" id="ENSEBUP00000001450.1"/>
    </source>
</evidence>
<dbReference type="InterPro" id="IPR008974">
    <property type="entry name" value="TRAF-like"/>
</dbReference>
<feature type="compositionally biased region" description="Basic and acidic residues" evidence="7">
    <location>
        <begin position="239"/>
        <end position="254"/>
    </location>
</feature>
<keyword evidence="3 5" id="KW-0863">Zinc-finger</keyword>
<dbReference type="GO" id="GO:0016567">
    <property type="term" value="P:protein ubiquitination"/>
    <property type="evidence" value="ECO:0007669"/>
    <property type="project" value="UniProtKB-UniPathway"/>
</dbReference>
<dbReference type="Pfam" id="PF21361">
    <property type="entry name" value="Sina_ZnF"/>
    <property type="match status" value="1"/>
</dbReference>
<evidence type="ECO:0000313" key="10">
    <source>
        <dbReference type="Proteomes" id="UP000694388"/>
    </source>
</evidence>
<evidence type="ECO:0000256" key="7">
    <source>
        <dbReference type="SAM" id="MobiDB-lite"/>
    </source>
</evidence>
<dbReference type="AlphaFoldDB" id="A0A8C4N690"/>
<dbReference type="Proteomes" id="UP000694388">
    <property type="component" value="Unplaced"/>
</dbReference>
<dbReference type="InterPro" id="IPR013083">
    <property type="entry name" value="Znf_RING/FYVE/PHD"/>
</dbReference>
<organism evidence="9 10">
    <name type="scientific">Eptatretus burgeri</name>
    <name type="common">Inshore hagfish</name>
    <dbReference type="NCBI Taxonomy" id="7764"/>
    <lineage>
        <taxon>Eukaryota</taxon>
        <taxon>Metazoa</taxon>
        <taxon>Chordata</taxon>
        <taxon>Craniata</taxon>
        <taxon>Vertebrata</taxon>
        <taxon>Cyclostomata</taxon>
        <taxon>Myxini</taxon>
        <taxon>Myxiniformes</taxon>
        <taxon>Myxinidae</taxon>
        <taxon>Eptatretinae</taxon>
        <taxon>Eptatretus</taxon>
    </lineage>
</organism>
<comment type="pathway">
    <text evidence="6">Protein modification; protein ubiquitination.</text>
</comment>
<dbReference type="PANTHER" id="PTHR45877:SF2">
    <property type="entry name" value="E3 UBIQUITIN-PROTEIN LIGASE SINA-RELATED"/>
    <property type="match status" value="1"/>
</dbReference>
<accession>A0A8C4N690</accession>
<dbReference type="GeneTree" id="ENSGT00940000154837"/>
<comment type="catalytic activity">
    <reaction evidence="6">
        <text>S-ubiquitinyl-[E2 ubiquitin-conjugating enzyme]-L-cysteine + [acceptor protein]-L-lysine = [E2 ubiquitin-conjugating enzyme]-L-cysteine + N(6)-ubiquitinyl-[acceptor protein]-L-lysine.</text>
        <dbReference type="EC" id="2.3.2.27"/>
    </reaction>
</comment>
<dbReference type="GO" id="GO:0031624">
    <property type="term" value="F:ubiquitin conjugating enzyme binding"/>
    <property type="evidence" value="ECO:0007669"/>
    <property type="project" value="TreeGrafter"/>
</dbReference>
<name>A0A8C4N690_EPTBU</name>
<dbReference type="Gene3D" id="3.30.40.10">
    <property type="entry name" value="Zinc/RING finger domain, C3HC4 (zinc finger)"/>
    <property type="match status" value="1"/>
</dbReference>
<dbReference type="PANTHER" id="PTHR45877">
    <property type="entry name" value="E3 UBIQUITIN-PROTEIN LIGASE SIAH2"/>
    <property type="match status" value="1"/>
</dbReference>
<dbReference type="InterPro" id="IPR004162">
    <property type="entry name" value="SINA-like_animal"/>
</dbReference>
<keyword evidence="4 6" id="KW-0862">Zinc</keyword>
<dbReference type="GO" id="GO:0008270">
    <property type="term" value="F:zinc ion binding"/>
    <property type="evidence" value="ECO:0007669"/>
    <property type="project" value="UniProtKB-KW"/>
</dbReference>
<comment type="domain">
    <text evidence="6">The SBD domain (substrate-binding domain) mediates the interaction with substrate proteins. It is related to the TRAF family.</text>
</comment>
<dbReference type="GO" id="GO:0005737">
    <property type="term" value="C:cytoplasm"/>
    <property type="evidence" value="ECO:0007669"/>
    <property type="project" value="InterPro"/>
</dbReference>
<evidence type="ECO:0000256" key="2">
    <source>
        <dbReference type="ARBA" id="ARBA00022723"/>
    </source>
</evidence>
<dbReference type="GO" id="GO:0061630">
    <property type="term" value="F:ubiquitin protein ligase activity"/>
    <property type="evidence" value="ECO:0007669"/>
    <property type="project" value="UniProtKB-EC"/>
</dbReference>
<feature type="domain" description="SIAH-type" evidence="8">
    <location>
        <begin position="97"/>
        <end position="158"/>
    </location>
</feature>
<sequence>MASELPKGGQGRTCVTGWLQSWKSVWGVFGCVGNVQVVQGKGMAPSRPSFVGATLELPSAVSEACCPIETLPSRREASPILSNLVPQTTKRRLNTNHPLALCRFAPSGCRFVPNSGAERAAHEALCSARPLPCPCPGSECPWEGPTFSILAHLLSQHYTIATLQGEETVFLATGVDIPGSAGWLSVQACFGHHFLLALEKENRPPCWPGEIAHRPVRSCDATFSFRALNLLSAASGTSPHDRPTDGPLQSDRRPGIAQPCPRQPANVIQTGMSMTTARSVGLQHFQAAVLMLAEPETAQAYGYQLELCAEGLCGRRRLCWDAPVHSVRDGVQAVLASGDCLAFDADLSRVFAQKGTLAIRVKVSRT</sequence>
<protein>
    <recommendedName>
        <fullName evidence="6">E3 ubiquitin-protein ligase</fullName>
        <ecNumber evidence="6">2.3.2.27</ecNumber>
    </recommendedName>
</protein>